<dbReference type="PANTHER" id="PTHR33392:SF8">
    <property type="entry name" value="REGULATORY PROTEIN MSRR"/>
    <property type="match status" value="1"/>
</dbReference>
<dbReference type="InterPro" id="IPR004474">
    <property type="entry name" value="LytR_CpsA_psr"/>
</dbReference>
<organism evidence="14 15">
    <name type="scientific">Gottfriedia acidiceleris</name>
    <dbReference type="NCBI Taxonomy" id="371036"/>
    <lineage>
        <taxon>Bacteria</taxon>
        <taxon>Bacillati</taxon>
        <taxon>Bacillota</taxon>
        <taxon>Bacilli</taxon>
        <taxon>Bacillales</taxon>
        <taxon>Bacillaceae</taxon>
        <taxon>Gottfriedia</taxon>
    </lineage>
</organism>
<dbReference type="Proteomes" id="UP000830639">
    <property type="component" value="Chromosome"/>
</dbReference>
<evidence type="ECO:0000256" key="12">
    <source>
        <dbReference type="SAM" id="Phobius"/>
    </source>
</evidence>
<sequence length="335" mass="38150">MSKLVSASMGVTYANSIKNTSSLVKETMYRQLNRNKKKKSLLLKLSIILVILLSGTLCYGFYQYKKGIQLVQHNTNKKTIKFNSTKLPNKTNILLLGEDARKKGESSRTDSIMILQYNKKHETKLVSIMRDSYVSIRGYGKHKINAAYSFGGVELLRQTIEQNFGIEIEYYAIIDFKGFEKVIDEIAPKGITINVEKPMVSHIEVSLQPGVQHLNGKELLGYARFRHDAKGDFDRVVRQQKVLEAIKSQVLTFKGIESLPKTLGVIQPYIQTNMSTMDLLKISSDYIVKGKDKDVETLRIPVNNAFTPKRFEKAGEVLEIDIEKNKEVLELFLNY</sequence>
<comment type="function">
    <text evidence="10">Involved in SarA attenuation. Affects resistance to oxacillin and teicoplanin, as well as the synthesis of virulence factors.</text>
</comment>
<evidence type="ECO:0000313" key="14">
    <source>
        <dbReference type="EMBL" id="UPM55481.1"/>
    </source>
</evidence>
<gene>
    <name evidence="14" type="ORF">MY490_06465</name>
</gene>
<dbReference type="InterPro" id="IPR050922">
    <property type="entry name" value="LytR/CpsA/Psr_CW_biosynth"/>
</dbReference>
<evidence type="ECO:0000259" key="13">
    <source>
        <dbReference type="Pfam" id="PF03816"/>
    </source>
</evidence>
<dbReference type="Pfam" id="PF03816">
    <property type="entry name" value="LytR_cpsA_psr"/>
    <property type="match status" value="1"/>
</dbReference>
<evidence type="ECO:0000256" key="1">
    <source>
        <dbReference type="ARBA" id="ARBA00004401"/>
    </source>
</evidence>
<evidence type="ECO:0000256" key="2">
    <source>
        <dbReference type="ARBA" id="ARBA00006068"/>
    </source>
</evidence>
<proteinExistence type="inferred from homology"/>
<keyword evidence="7" id="KW-0805">Transcription regulation</keyword>
<keyword evidence="3" id="KW-1003">Cell membrane</keyword>
<evidence type="ECO:0000256" key="4">
    <source>
        <dbReference type="ARBA" id="ARBA00022692"/>
    </source>
</evidence>
<evidence type="ECO:0000256" key="3">
    <source>
        <dbReference type="ARBA" id="ARBA00022475"/>
    </source>
</evidence>
<dbReference type="EMBL" id="CP096034">
    <property type="protein sequence ID" value="UPM55481.1"/>
    <property type="molecule type" value="Genomic_DNA"/>
</dbReference>
<keyword evidence="6 12" id="KW-1133">Transmembrane helix</keyword>
<dbReference type="RefSeq" id="WP_248268492.1">
    <property type="nucleotide sequence ID" value="NZ_CP096034.1"/>
</dbReference>
<evidence type="ECO:0000256" key="8">
    <source>
        <dbReference type="ARBA" id="ARBA00023136"/>
    </source>
</evidence>
<dbReference type="Gene3D" id="3.40.630.190">
    <property type="entry name" value="LCP protein"/>
    <property type="match status" value="1"/>
</dbReference>
<accession>A0ABY4JNR9</accession>
<evidence type="ECO:0000313" key="15">
    <source>
        <dbReference type="Proteomes" id="UP000830639"/>
    </source>
</evidence>
<keyword evidence="4 12" id="KW-0812">Transmembrane</keyword>
<dbReference type="NCBIfam" id="TIGR00350">
    <property type="entry name" value="lytR_cpsA_psr"/>
    <property type="match status" value="1"/>
</dbReference>
<comment type="similarity">
    <text evidence="2">Belongs to the LytR/CpsA/Psr (LCP) family.</text>
</comment>
<evidence type="ECO:0000256" key="7">
    <source>
        <dbReference type="ARBA" id="ARBA00023015"/>
    </source>
</evidence>
<feature type="domain" description="Cell envelope-related transcriptional attenuator" evidence="13">
    <location>
        <begin position="108"/>
        <end position="250"/>
    </location>
</feature>
<evidence type="ECO:0000256" key="10">
    <source>
        <dbReference type="ARBA" id="ARBA00037178"/>
    </source>
</evidence>
<evidence type="ECO:0000256" key="5">
    <source>
        <dbReference type="ARBA" id="ARBA00022968"/>
    </source>
</evidence>
<keyword evidence="9" id="KW-0804">Transcription</keyword>
<evidence type="ECO:0000256" key="6">
    <source>
        <dbReference type="ARBA" id="ARBA00022989"/>
    </source>
</evidence>
<name>A0ABY4JNR9_9BACI</name>
<keyword evidence="15" id="KW-1185">Reference proteome</keyword>
<keyword evidence="5" id="KW-0735">Signal-anchor</keyword>
<protein>
    <recommendedName>
        <fullName evidence="11">Regulatory protein MsrR</fullName>
    </recommendedName>
</protein>
<dbReference type="PANTHER" id="PTHR33392">
    <property type="entry name" value="POLYISOPRENYL-TEICHOIC ACID--PEPTIDOGLYCAN TEICHOIC ACID TRANSFERASE TAGU"/>
    <property type="match status" value="1"/>
</dbReference>
<reference evidence="14 15" key="1">
    <citation type="submission" date="2022-04" db="EMBL/GenBank/DDBJ databases">
        <title>Mechanism of arsenic methylation and mitigation arsenic toxicity by Bacillus sp. LH14 from an Arsenic-Contaminated Paddy Soil.</title>
        <authorList>
            <person name="Wang D."/>
        </authorList>
    </citation>
    <scope>NUCLEOTIDE SEQUENCE [LARGE SCALE GENOMIC DNA]</scope>
    <source>
        <strain evidence="14 15">LH14</strain>
    </source>
</reference>
<evidence type="ECO:0000256" key="9">
    <source>
        <dbReference type="ARBA" id="ARBA00023163"/>
    </source>
</evidence>
<feature type="transmembrane region" description="Helical" evidence="12">
    <location>
        <begin position="41"/>
        <end position="62"/>
    </location>
</feature>
<evidence type="ECO:0000256" key="11">
    <source>
        <dbReference type="ARBA" id="ARBA00040752"/>
    </source>
</evidence>
<keyword evidence="8 12" id="KW-0472">Membrane</keyword>
<comment type="subcellular location">
    <subcellularLocation>
        <location evidence="1">Cell membrane</location>
        <topology evidence="1">Single-pass type II membrane protein</topology>
    </subcellularLocation>
</comment>